<proteinExistence type="predicted"/>
<gene>
    <name evidence="1" type="primary">34</name>
    <name evidence="1" type="ORF">BENEDICT_34</name>
</gene>
<evidence type="ECO:0000313" key="1">
    <source>
        <dbReference type="EMBL" id="AEJ93483.1"/>
    </source>
</evidence>
<dbReference type="Proteomes" id="UP000008396">
    <property type="component" value="Segment"/>
</dbReference>
<accession>G1EDI1</accession>
<dbReference type="EMBL" id="JN083852">
    <property type="protein sequence ID" value="AEJ93483.1"/>
    <property type="molecule type" value="Genomic_DNA"/>
</dbReference>
<reference evidence="1 2" key="1">
    <citation type="journal article" date="2012" name="J. Virol.">
        <title>Complete Genome Sequences of 138 Mycobacteriophages.</title>
        <authorList>
            <consortium name="the Science Education Alliance Phage Hunters Advancing Genomics and Evolutionary Science Program"/>
            <consortium name="the KwaZulu-Natal Research Institute for Tuberculosis and HIV Mycobacterial Genetics Course Students"/>
            <consortium name="the Phage Hunters Integrating Research and Education Program"/>
            <person name="Hatfull G.F."/>
        </authorList>
    </citation>
    <scope>NUCLEOTIDE SEQUENCE [LARGE SCALE GENOMIC DNA]</scope>
</reference>
<sequence length="47" mass="5162">MTGVYDGRIALALEQIARDLNLISVHITTPIRTLSGVDEVRLRSEPA</sequence>
<evidence type="ECO:0000313" key="2">
    <source>
        <dbReference type="Proteomes" id="UP000008396"/>
    </source>
</evidence>
<dbReference type="OrthoDB" id="38107at10239"/>
<name>G1EDI1_9CAUD</name>
<dbReference type="GeneID" id="40234753"/>
<keyword evidence="2" id="KW-1185">Reference proteome</keyword>
<protein>
    <submittedName>
        <fullName evidence="1">Uncharacterized protein</fullName>
    </submittedName>
</protein>
<dbReference type="RefSeq" id="YP_009637937.1">
    <property type="nucleotide sequence ID" value="NC_042331.1"/>
</dbReference>
<organism evidence="1 2">
    <name type="scientific">Mycobacterium phage Benedict</name>
    <dbReference type="NCBI Taxonomy" id="2902890"/>
    <lineage>
        <taxon>Viruses</taxon>
        <taxon>Duplodnaviria</taxon>
        <taxon>Heunggongvirae</taxon>
        <taxon>Uroviricota</taxon>
        <taxon>Caudoviricetes</taxon>
        <taxon>Benedictvirus</taxon>
        <taxon>Benedictvirus benedict</taxon>
    </lineage>
</organism>